<feature type="region of interest" description="Disordered" evidence="6">
    <location>
        <begin position="214"/>
        <end position="240"/>
    </location>
</feature>
<evidence type="ECO:0000256" key="3">
    <source>
        <dbReference type="ARBA" id="ARBA00022723"/>
    </source>
</evidence>
<evidence type="ECO:0000259" key="7">
    <source>
        <dbReference type="Pfam" id="PF07973"/>
    </source>
</evidence>
<keyword evidence="5" id="KW-0175">Coiled coil</keyword>
<dbReference type="GO" id="GO:0002196">
    <property type="term" value="F:Ser-tRNA(Ala) deacylase activity"/>
    <property type="evidence" value="ECO:0007669"/>
    <property type="project" value="TreeGrafter"/>
</dbReference>
<feature type="coiled-coil region" evidence="5">
    <location>
        <begin position="185"/>
        <end position="212"/>
    </location>
</feature>
<keyword evidence="9" id="KW-1185">Reference proteome</keyword>
<evidence type="ECO:0000313" key="8">
    <source>
        <dbReference type="EMBL" id="CAD2215197.1"/>
    </source>
</evidence>
<keyword evidence="8" id="KW-0030">Aminoacyl-tRNA synthetase</keyword>
<dbReference type="GO" id="GO:0004812">
    <property type="term" value="F:aminoacyl-tRNA ligase activity"/>
    <property type="evidence" value="ECO:0007669"/>
    <property type="project" value="UniProtKB-KW"/>
</dbReference>
<dbReference type="InterPro" id="IPR012947">
    <property type="entry name" value="tRNA_SAD"/>
</dbReference>
<dbReference type="GO" id="GO:0005524">
    <property type="term" value="F:ATP binding"/>
    <property type="evidence" value="ECO:0007669"/>
    <property type="project" value="InterPro"/>
</dbReference>
<organism evidence="8 9">
    <name type="scientific">Angomonas deanei</name>
    <dbReference type="NCBI Taxonomy" id="59799"/>
    <lineage>
        <taxon>Eukaryota</taxon>
        <taxon>Discoba</taxon>
        <taxon>Euglenozoa</taxon>
        <taxon>Kinetoplastea</taxon>
        <taxon>Metakinetoplastina</taxon>
        <taxon>Trypanosomatida</taxon>
        <taxon>Trypanosomatidae</taxon>
        <taxon>Strigomonadinae</taxon>
        <taxon>Angomonas</taxon>
    </lineage>
</organism>
<dbReference type="Gene3D" id="3.30.980.10">
    <property type="entry name" value="Threonyl-trna Synthetase, Chain A, domain 2"/>
    <property type="match status" value="1"/>
</dbReference>
<protein>
    <submittedName>
        <fullName evidence="8">Threonyl and Alanyl tRNA synthetase second additional domain containing protein, putative</fullName>
    </submittedName>
</protein>
<dbReference type="EMBL" id="LR877148">
    <property type="protein sequence ID" value="CAD2215197.1"/>
    <property type="molecule type" value="Genomic_DNA"/>
</dbReference>
<comment type="similarity">
    <text evidence="2">Belongs to the class-II aminoacyl-tRNA synthetase family. Alax-L subfamily.</text>
</comment>
<dbReference type="GO" id="GO:0043039">
    <property type="term" value="P:tRNA aminoacylation"/>
    <property type="evidence" value="ECO:0007669"/>
    <property type="project" value="InterPro"/>
</dbReference>
<dbReference type="InterPro" id="IPR009000">
    <property type="entry name" value="Transl_B-barrel_sf"/>
</dbReference>
<evidence type="ECO:0000256" key="4">
    <source>
        <dbReference type="ARBA" id="ARBA00022833"/>
    </source>
</evidence>
<dbReference type="Gene3D" id="2.40.30.130">
    <property type="match status" value="1"/>
</dbReference>
<sequence>MLTKAGSYKRVGELACQLNSYLTALTTTVVSCVEHKAKPEKGNNKKESSTLYALLCGDSVLFPEGGGQPCDEGYIEVPGENGGEKKIEITNVQRVKDQCILYSTEFVAPGTTVKQFINVERRTDHMQHHSAQHLLSRVVENKEFLNLKTVSWSLTHPYCFIVVDIGDILADPNSPYLESINVKEKKIATSMVEKIENECNRLIAQHVEVETTIVSDGMKPEDNAPEEQEEGEDKIRSRGIPDDVDGPIRLIDIHGVDRCNCCGTHVSNLSELSAIKLLHQEVKNTTVKLFFITGARLLRHFSDMYAREKLITVTLGGVRPEDFNDILTQRSKEKVVLEKRCKKLLTELAELEGEALSAQIGSKTILVTKARADADAEYYTTVRNVLDKKGGQHVILISSWGTDTKSGQLVIHGNGNKREELEKVSAKVVELLGGGVKGGVSKMGFRGKGDISQWEKVENFDWGTL</sequence>
<reference evidence="8 9" key="1">
    <citation type="submission" date="2020-08" db="EMBL/GenBank/DDBJ databases">
        <authorList>
            <person name="Newling K."/>
            <person name="Davey J."/>
            <person name="Forrester S."/>
        </authorList>
    </citation>
    <scope>NUCLEOTIDE SEQUENCE [LARGE SCALE GENOMIC DNA]</scope>
    <source>
        <strain evidence="9">Crithidia deanei Carvalho (ATCC PRA-265)</strain>
    </source>
</reference>
<name>A0A7G2C8N9_9TRYP</name>
<dbReference type="SUPFAM" id="SSF55186">
    <property type="entry name" value="ThrRS/AlaRS common domain"/>
    <property type="match status" value="1"/>
</dbReference>
<dbReference type="AlphaFoldDB" id="A0A7G2C8N9"/>
<evidence type="ECO:0000313" key="9">
    <source>
        <dbReference type="Proteomes" id="UP000515908"/>
    </source>
</evidence>
<keyword evidence="3" id="KW-0479">Metal-binding</keyword>
<dbReference type="PANTHER" id="PTHR43462:SF1">
    <property type="entry name" value="ALANYL-TRNA EDITING PROTEIN AARSD1"/>
    <property type="match status" value="1"/>
</dbReference>
<evidence type="ECO:0000256" key="5">
    <source>
        <dbReference type="SAM" id="Coils"/>
    </source>
</evidence>
<proteinExistence type="inferred from homology"/>
<dbReference type="VEuPathDB" id="TriTrypDB:ADEAN_000265200"/>
<keyword evidence="8" id="KW-0436">Ligase</keyword>
<dbReference type="SUPFAM" id="SSF50447">
    <property type="entry name" value="Translation proteins"/>
    <property type="match status" value="1"/>
</dbReference>
<evidence type="ECO:0000256" key="2">
    <source>
        <dbReference type="ARBA" id="ARBA00008429"/>
    </source>
</evidence>
<dbReference type="InterPro" id="IPR018163">
    <property type="entry name" value="Thr/Ala-tRNA-synth_IIc_edit"/>
</dbReference>
<evidence type="ECO:0000256" key="6">
    <source>
        <dbReference type="SAM" id="MobiDB-lite"/>
    </source>
</evidence>
<dbReference type="GO" id="GO:0046872">
    <property type="term" value="F:metal ion binding"/>
    <property type="evidence" value="ECO:0007669"/>
    <property type="project" value="UniProtKB-KW"/>
</dbReference>
<keyword evidence="4" id="KW-0862">Zinc</keyword>
<dbReference type="InterPro" id="IPR051335">
    <property type="entry name" value="Alanyl-tRNA_Editing_Enzymes"/>
</dbReference>
<comment type="cofactor">
    <cofactor evidence="1">
        <name>Zn(2+)</name>
        <dbReference type="ChEBI" id="CHEBI:29105"/>
    </cofactor>
</comment>
<dbReference type="PANTHER" id="PTHR43462">
    <property type="entry name" value="ALANYL-TRNA EDITING PROTEIN"/>
    <property type="match status" value="1"/>
</dbReference>
<feature type="compositionally biased region" description="Acidic residues" evidence="6">
    <location>
        <begin position="223"/>
        <end position="232"/>
    </location>
</feature>
<evidence type="ECO:0000256" key="1">
    <source>
        <dbReference type="ARBA" id="ARBA00001947"/>
    </source>
</evidence>
<dbReference type="Pfam" id="PF07973">
    <property type="entry name" value="tRNA_SAD"/>
    <property type="match status" value="1"/>
</dbReference>
<dbReference type="PROSITE" id="PS51257">
    <property type="entry name" value="PROKAR_LIPOPROTEIN"/>
    <property type="match status" value="1"/>
</dbReference>
<accession>A0A7G2C8N9</accession>
<dbReference type="Proteomes" id="UP000515908">
    <property type="component" value="Chromosome 04"/>
</dbReference>
<gene>
    <name evidence="8" type="ORF">ADEAN_000265200</name>
</gene>
<feature type="domain" description="Threonyl/alanyl tRNA synthetase SAD" evidence="7">
    <location>
        <begin position="248"/>
        <end position="286"/>
    </location>
</feature>